<reference evidence="1 2" key="1">
    <citation type="submission" date="2015-07" db="EMBL/GenBank/DDBJ databases">
        <title>The genome of Habropoda laboriosa.</title>
        <authorList>
            <person name="Pan H."/>
            <person name="Kapheim K."/>
        </authorList>
    </citation>
    <scope>NUCLEOTIDE SEQUENCE [LARGE SCALE GENOMIC DNA]</scope>
    <source>
        <strain evidence="1">0110345459</strain>
    </source>
</reference>
<dbReference type="EMBL" id="KQ414659">
    <property type="protein sequence ID" value="KOC65628.1"/>
    <property type="molecule type" value="Genomic_DNA"/>
</dbReference>
<proteinExistence type="predicted"/>
<keyword evidence="2" id="KW-1185">Reference proteome</keyword>
<dbReference type="AlphaFoldDB" id="A0A0L7R452"/>
<gene>
    <name evidence="1" type="ORF">WH47_01663</name>
</gene>
<dbReference type="Proteomes" id="UP000053825">
    <property type="component" value="Unassembled WGS sequence"/>
</dbReference>
<evidence type="ECO:0000313" key="1">
    <source>
        <dbReference type="EMBL" id="KOC65628.1"/>
    </source>
</evidence>
<name>A0A0L7R452_9HYME</name>
<organism evidence="1 2">
    <name type="scientific">Habropoda laboriosa</name>
    <dbReference type="NCBI Taxonomy" id="597456"/>
    <lineage>
        <taxon>Eukaryota</taxon>
        <taxon>Metazoa</taxon>
        <taxon>Ecdysozoa</taxon>
        <taxon>Arthropoda</taxon>
        <taxon>Hexapoda</taxon>
        <taxon>Insecta</taxon>
        <taxon>Pterygota</taxon>
        <taxon>Neoptera</taxon>
        <taxon>Endopterygota</taxon>
        <taxon>Hymenoptera</taxon>
        <taxon>Apocrita</taxon>
        <taxon>Aculeata</taxon>
        <taxon>Apoidea</taxon>
        <taxon>Anthophila</taxon>
        <taxon>Apidae</taxon>
        <taxon>Habropoda</taxon>
    </lineage>
</organism>
<sequence>MYSGTLTVKIVAYVSHLYRSFCKLSTKYEHRISKTKLGTQNTIKEADWIN</sequence>
<accession>A0A0L7R452</accession>
<protein>
    <submittedName>
        <fullName evidence="1">Uncharacterized protein</fullName>
    </submittedName>
</protein>
<evidence type="ECO:0000313" key="2">
    <source>
        <dbReference type="Proteomes" id="UP000053825"/>
    </source>
</evidence>